<feature type="domain" description="CBS" evidence="12">
    <location>
        <begin position="514"/>
        <end position="571"/>
    </location>
</feature>
<keyword evidence="5" id="KW-0406">Ion transport</keyword>
<dbReference type="PROSITE" id="PS51371">
    <property type="entry name" value="CBS"/>
    <property type="match status" value="1"/>
</dbReference>
<dbReference type="RefSeq" id="WP_073473676.1">
    <property type="nucleotide sequence ID" value="NZ_FQZU01000004.1"/>
</dbReference>
<dbReference type="PROSITE" id="PS51257">
    <property type="entry name" value="PROKAR_LIPOPROTEIN"/>
    <property type="match status" value="1"/>
</dbReference>
<dbReference type="CDD" id="cd00400">
    <property type="entry name" value="Voltage_gated_ClC"/>
    <property type="match status" value="1"/>
</dbReference>
<evidence type="ECO:0000256" key="11">
    <source>
        <dbReference type="SAM" id="Phobius"/>
    </source>
</evidence>
<dbReference type="Gene3D" id="1.10.3080.10">
    <property type="entry name" value="Clc chloride channel"/>
    <property type="match status" value="1"/>
</dbReference>
<dbReference type="Gene3D" id="3.10.580.10">
    <property type="entry name" value="CBS-domain"/>
    <property type="match status" value="1"/>
</dbReference>
<keyword evidence="2" id="KW-0813">Transport</keyword>
<evidence type="ECO:0000313" key="13">
    <source>
        <dbReference type="EMBL" id="SHJ11094.1"/>
    </source>
</evidence>
<protein>
    <submittedName>
        <fullName evidence="13">Chloride channel protein, CIC family</fullName>
    </submittedName>
</protein>
<proteinExistence type="predicted"/>
<evidence type="ECO:0000256" key="1">
    <source>
        <dbReference type="ARBA" id="ARBA00004141"/>
    </source>
</evidence>
<feature type="transmembrane region" description="Helical" evidence="11">
    <location>
        <begin position="329"/>
        <end position="351"/>
    </location>
</feature>
<evidence type="ECO:0000259" key="12">
    <source>
        <dbReference type="PROSITE" id="PS51371"/>
    </source>
</evidence>
<dbReference type="InterPro" id="IPR014743">
    <property type="entry name" value="Cl-channel_core"/>
</dbReference>
<feature type="transmembrane region" description="Helical" evidence="11">
    <location>
        <begin position="227"/>
        <end position="245"/>
    </location>
</feature>
<dbReference type="InterPro" id="IPR000644">
    <property type="entry name" value="CBS_dom"/>
</dbReference>
<dbReference type="InterPro" id="IPR001807">
    <property type="entry name" value="ClC"/>
</dbReference>
<keyword evidence="4 11" id="KW-1133">Transmembrane helix</keyword>
<sequence>MTPKNIAGMAKRLFFLRHEKVALLLAGVLVGCCSGVAAAGLSFAIEHLSELCAHAKHYWWVFVLPGVGAALSSLFLNKIVREGAGHGVPEIIYAVSRRGGLLRFRSSFSRLVSSCLTIGSGGSAGPEAPVVMSGSAIGSNIAQRLGFPSRHRITLVGCGAAAAIASIFNAPIAGIVFTLEVVLGEWTAVNVIPIGVASVAGTQVGRLLMGNSIRFSHAHFSPGTWDIAAAFGLALATALVSVALSRMIRSSGKMWGKLPASKMSRAFVGGACVGLVGLFFPQVLGEGYNQIYSLIHGQYSPGLVLLCAILGLKMLVTATTLGSGGSGGIFAPGLVVGSFTGVAYFRLLSLMVDVGHLAPEGCYALLGMAGIMGGMLQAPLTGLFLVVDITSGYEVILPLIVVSLVSSSVCRYFESDSFYLKDLKAEGGLIRPGTDERVLEDLQVSEVLEHNLIPLNNHMTLADLVAQVKSSHRNHFPVLDVKTNEFLGMIDLAKVRPYLFNRELYGTVLVVDIMDHFPPAVSPDERLTDVLELMDRIQAFSLPVISGKRFLGMVSKGTLLDHYRRELIVQTTY</sequence>
<gene>
    <name evidence="13" type="ORF">SAMN02745216_01049</name>
</gene>
<evidence type="ECO:0000256" key="9">
    <source>
        <dbReference type="ARBA" id="ARBA00023303"/>
    </source>
</evidence>
<name>A0A1M6GM98_9BACT</name>
<dbReference type="InterPro" id="IPR046342">
    <property type="entry name" value="CBS_dom_sf"/>
</dbReference>
<evidence type="ECO:0000256" key="4">
    <source>
        <dbReference type="ARBA" id="ARBA00022989"/>
    </source>
</evidence>
<keyword evidence="8" id="KW-0868">Chloride</keyword>
<keyword evidence="9" id="KW-0407">Ion channel</keyword>
<comment type="subcellular location">
    <subcellularLocation>
        <location evidence="1">Membrane</location>
        <topology evidence="1">Multi-pass membrane protein</topology>
    </subcellularLocation>
</comment>
<evidence type="ECO:0000256" key="10">
    <source>
        <dbReference type="PROSITE-ProRule" id="PRU00703"/>
    </source>
</evidence>
<evidence type="ECO:0000256" key="5">
    <source>
        <dbReference type="ARBA" id="ARBA00023065"/>
    </source>
</evidence>
<dbReference type="PANTHER" id="PTHR43427:SF6">
    <property type="entry name" value="CHLORIDE CHANNEL PROTEIN CLC-E"/>
    <property type="match status" value="1"/>
</dbReference>
<evidence type="ECO:0000256" key="8">
    <source>
        <dbReference type="ARBA" id="ARBA00023214"/>
    </source>
</evidence>
<evidence type="ECO:0000256" key="6">
    <source>
        <dbReference type="ARBA" id="ARBA00023136"/>
    </source>
</evidence>
<keyword evidence="14" id="KW-1185">Reference proteome</keyword>
<dbReference type="Pfam" id="PF00654">
    <property type="entry name" value="Voltage_CLC"/>
    <property type="match status" value="1"/>
</dbReference>
<dbReference type="PRINTS" id="PR00762">
    <property type="entry name" value="CLCHANNEL"/>
</dbReference>
<dbReference type="GO" id="GO:0034707">
    <property type="term" value="C:chloride channel complex"/>
    <property type="evidence" value="ECO:0007669"/>
    <property type="project" value="UniProtKB-KW"/>
</dbReference>
<keyword evidence="6 11" id="KW-0472">Membrane</keyword>
<dbReference type="EMBL" id="FQZU01000004">
    <property type="protein sequence ID" value="SHJ11094.1"/>
    <property type="molecule type" value="Genomic_DNA"/>
</dbReference>
<feature type="transmembrane region" description="Helical" evidence="11">
    <location>
        <begin position="303"/>
        <end position="322"/>
    </location>
</feature>
<keyword evidence="3 11" id="KW-0812">Transmembrane</keyword>
<evidence type="ECO:0000256" key="7">
    <source>
        <dbReference type="ARBA" id="ARBA00023173"/>
    </source>
</evidence>
<dbReference type="AlphaFoldDB" id="A0A1M6GM98"/>
<keyword evidence="7" id="KW-0869">Chloride channel</keyword>
<accession>A0A1M6GM98</accession>
<dbReference type="SUPFAM" id="SSF81340">
    <property type="entry name" value="Clc chloride channel"/>
    <property type="match status" value="1"/>
</dbReference>
<dbReference type="STRING" id="1121393.SAMN02745216_01049"/>
<evidence type="ECO:0000256" key="3">
    <source>
        <dbReference type="ARBA" id="ARBA00022692"/>
    </source>
</evidence>
<dbReference type="InterPro" id="IPR050368">
    <property type="entry name" value="ClC-type_chloride_channel"/>
</dbReference>
<dbReference type="SUPFAM" id="SSF54631">
    <property type="entry name" value="CBS-domain pair"/>
    <property type="match status" value="1"/>
</dbReference>
<feature type="transmembrane region" description="Helical" evidence="11">
    <location>
        <begin position="21"/>
        <end position="45"/>
    </location>
</feature>
<dbReference type="GO" id="GO:0005254">
    <property type="term" value="F:chloride channel activity"/>
    <property type="evidence" value="ECO:0007669"/>
    <property type="project" value="UniProtKB-KW"/>
</dbReference>
<feature type="transmembrane region" description="Helical" evidence="11">
    <location>
        <begin position="57"/>
        <end position="76"/>
    </location>
</feature>
<organism evidence="13 14">
    <name type="scientific">Desulfatibacillum alkenivorans DSM 16219</name>
    <dbReference type="NCBI Taxonomy" id="1121393"/>
    <lineage>
        <taxon>Bacteria</taxon>
        <taxon>Pseudomonadati</taxon>
        <taxon>Thermodesulfobacteriota</taxon>
        <taxon>Desulfobacteria</taxon>
        <taxon>Desulfobacterales</taxon>
        <taxon>Desulfatibacillaceae</taxon>
        <taxon>Desulfatibacillum</taxon>
    </lineage>
</organism>
<dbReference type="OrthoDB" id="9767361at2"/>
<feature type="transmembrane region" description="Helical" evidence="11">
    <location>
        <begin position="363"/>
        <end position="386"/>
    </location>
</feature>
<feature type="transmembrane region" description="Helical" evidence="11">
    <location>
        <begin position="266"/>
        <end position="283"/>
    </location>
</feature>
<dbReference type="Proteomes" id="UP000183994">
    <property type="component" value="Unassembled WGS sequence"/>
</dbReference>
<dbReference type="Pfam" id="PF00571">
    <property type="entry name" value="CBS"/>
    <property type="match status" value="1"/>
</dbReference>
<feature type="transmembrane region" description="Helical" evidence="11">
    <location>
        <begin position="153"/>
        <end position="177"/>
    </location>
</feature>
<evidence type="ECO:0000313" key="14">
    <source>
        <dbReference type="Proteomes" id="UP000183994"/>
    </source>
</evidence>
<evidence type="ECO:0000256" key="2">
    <source>
        <dbReference type="ARBA" id="ARBA00022448"/>
    </source>
</evidence>
<dbReference type="PANTHER" id="PTHR43427">
    <property type="entry name" value="CHLORIDE CHANNEL PROTEIN CLC-E"/>
    <property type="match status" value="1"/>
</dbReference>
<reference evidence="14" key="1">
    <citation type="submission" date="2016-11" db="EMBL/GenBank/DDBJ databases">
        <authorList>
            <person name="Varghese N."/>
            <person name="Submissions S."/>
        </authorList>
    </citation>
    <scope>NUCLEOTIDE SEQUENCE [LARGE SCALE GENOMIC DNA]</scope>
    <source>
        <strain evidence="14">DSM 16219</strain>
    </source>
</reference>
<keyword evidence="10" id="KW-0129">CBS domain</keyword>